<dbReference type="AlphaFoldDB" id="A0A7Z2MS75"/>
<dbReference type="Proteomes" id="UP000856022">
    <property type="component" value="Unassembled WGS sequence"/>
</dbReference>
<reference evidence="2 3" key="2">
    <citation type="submission" date="2018-12" db="EMBL/GenBank/DDBJ databases">
        <title>Genomic insights into the evolutionary origins and pathogenicity of five Vibrio parahaemolyticus strains isolated from the shrimp with acute hepatopancreatic necrosis disease (AHPND).</title>
        <authorList>
            <person name="Yang Q."/>
            <person name="Dong X."/>
            <person name="Xie G."/>
            <person name="Fu S."/>
            <person name="Zou P."/>
            <person name="Sun J."/>
            <person name="Wang Y."/>
            <person name="Huang J."/>
        </authorList>
    </citation>
    <scope>NUCLEOTIDE SEQUENCE [LARGE SCALE GENOMIC DNA]</scope>
    <source>
        <strain evidence="2 3">20160303005-1</strain>
    </source>
</reference>
<reference evidence="1" key="3">
    <citation type="submission" date="2019-12" db="EMBL/GenBank/DDBJ databases">
        <authorList>
            <consortium name="NCBI Pathogen Detection Project"/>
        </authorList>
    </citation>
    <scope>NUCLEOTIDE SEQUENCE</scope>
    <source>
        <strain evidence="1">1930</strain>
    </source>
</reference>
<evidence type="ECO:0000313" key="2">
    <source>
        <dbReference type="EMBL" id="QHH08774.1"/>
    </source>
</evidence>
<dbReference type="EMBL" id="DACQKT010000012">
    <property type="protein sequence ID" value="HAS6679084.1"/>
    <property type="molecule type" value="Genomic_DNA"/>
</dbReference>
<gene>
    <name evidence="2" type="ORF">EHC69_05120</name>
    <name evidence="1" type="ORF">I7278_20010</name>
</gene>
<dbReference type="EMBL" id="CP034298">
    <property type="protein sequence ID" value="QHH08774.1"/>
    <property type="molecule type" value="Genomic_DNA"/>
</dbReference>
<evidence type="ECO:0000313" key="3">
    <source>
        <dbReference type="Proteomes" id="UP000464718"/>
    </source>
</evidence>
<name>A0A7Z2MS75_VIBPH</name>
<protein>
    <submittedName>
        <fullName evidence="1">Uncharacterized protein</fullName>
    </submittedName>
</protein>
<sequence>MNPEFEVKCKEAEANASASFINLESSFAY</sequence>
<proteinExistence type="predicted"/>
<dbReference type="Proteomes" id="UP000464718">
    <property type="component" value="Chromosome i"/>
</dbReference>
<reference evidence="1" key="1">
    <citation type="journal article" date="2018" name="Genome Biol.">
        <title>SKESA: strategic k-mer extension for scrupulous assemblies.</title>
        <authorList>
            <person name="Souvorov A."/>
            <person name="Agarwala R."/>
            <person name="Lipman D.J."/>
        </authorList>
    </citation>
    <scope>NUCLEOTIDE SEQUENCE</scope>
    <source>
        <strain evidence="1">1930</strain>
    </source>
</reference>
<organism evidence="1">
    <name type="scientific">Vibrio parahaemolyticus</name>
    <dbReference type="NCBI Taxonomy" id="670"/>
    <lineage>
        <taxon>Bacteria</taxon>
        <taxon>Pseudomonadati</taxon>
        <taxon>Pseudomonadota</taxon>
        <taxon>Gammaproteobacteria</taxon>
        <taxon>Vibrionales</taxon>
        <taxon>Vibrionaceae</taxon>
        <taxon>Vibrio</taxon>
    </lineage>
</organism>
<evidence type="ECO:0000313" key="1">
    <source>
        <dbReference type="EMBL" id="HAS6679084.1"/>
    </source>
</evidence>
<accession>A0A7Z2MS75</accession>